<reference evidence="4 5" key="1">
    <citation type="journal article" date="2021" name="Mar. Drugs">
        <title>Genome Reduction and Secondary Metabolism of the Marine Sponge-Associated Cyanobacterium Leptothoe.</title>
        <authorList>
            <person name="Konstantinou D."/>
            <person name="Popin R.V."/>
            <person name="Fewer D.P."/>
            <person name="Sivonen K."/>
            <person name="Gkelis S."/>
        </authorList>
    </citation>
    <scope>NUCLEOTIDE SEQUENCE [LARGE SCALE GENOMIC DNA]</scope>
    <source>
        <strain evidence="4 5">TAU-MAC 1615</strain>
    </source>
</reference>
<dbReference type="InterPro" id="IPR009050">
    <property type="entry name" value="Globin-like_sf"/>
</dbReference>
<comment type="caution">
    <text evidence="4">The sequence shown here is derived from an EMBL/GenBank/DDBJ whole genome shotgun (WGS) entry which is preliminary data.</text>
</comment>
<name>A0ABS5Y162_9CYAN</name>
<accession>A0ABS5Y162</accession>
<protein>
    <recommendedName>
        <fullName evidence="6">ATP synthase mitochondrial F1 complex assembly factor 2</fullName>
    </recommendedName>
</protein>
<dbReference type="Proteomes" id="UP001196661">
    <property type="component" value="Unassembled WGS sequence"/>
</dbReference>
<evidence type="ECO:0000256" key="2">
    <source>
        <dbReference type="ARBA" id="ARBA00022991"/>
    </source>
</evidence>
<comment type="similarity">
    <text evidence="1">Belongs to the phycobiliprotein family.</text>
</comment>
<dbReference type="Pfam" id="PF00502">
    <property type="entry name" value="Phycobilisome"/>
    <property type="match status" value="1"/>
</dbReference>
<evidence type="ECO:0000313" key="5">
    <source>
        <dbReference type="Proteomes" id="UP001196661"/>
    </source>
</evidence>
<dbReference type="Gene3D" id="1.10.490.20">
    <property type="entry name" value="Phycocyanins"/>
    <property type="match status" value="1"/>
</dbReference>
<gene>
    <name evidence="4" type="ORF">IXB28_05000</name>
</gene>
<evidence type="ECO:0000313" key="4">
    <source>
        <dbReference type="EMBL" id="MBT9311554.1"/>
    </source>
</evidence>
<evidence type="ECO:0000256" key="3">
    <source>
        <dbReference type="ARBA" id="ARBA00023307"/>
    </source>
</evidence>
<keyword evidence="3" id="KW-0089">Bile pigment</keyword>
<organism evidence="4 5">
    <name type="scientific">Leptothoe kymatousa TAU-MAC 1615</name>
    <dbReference type="NCBI Taxonomy" id="2364775"/>
    <lineage>
        <taxon>Bacteria</taxon>
        <taxon>Bacillati</taxon>
        <taxon>Cyanobacteriota</taxon>
        <taxon>Cyanophyceae</taxon>
        <taxon>Nodosilineales</taxon>
        <taxon>Cymatolegaceae</taxon>
        <taxon>Leptothoe</taxon>
        <taxon>Leptothoe kymatousa</taxon>
    </lineage>
</organism>
<evidence type="ECO:0000256" key="1">
    <source>
        <dbReference type="ARBA" id="ARBA00008182"/>
    </source>
</evidence>
<keyword evidence="2" id="KW-0157">Chromophore</keyword>
<dbReference type="EMBL" id="JADOER010000004">
    <property type="protein sequence ID" value="MBT9311554.1"/>
    <property type="molecule type" value="Genomic_DNA"/>
</dbReference>
<dbReference type="InterPro" id="IPR012128">
    <property type="entry name" value="Phycobilisome_asu/bsu"/>
</dbReference>
<proteinExistence type="inferred from homology"/>
<keyword evidence="5" id="KW-1185">Reference proteome</keyword>
<dbReference type="InterPro" id="IPR038719">
    <property type="entry name" value="Phycobilisome_asu/bsu_sf"/>
</dbReference>
<dbReference type="SUPFAM" id="SSF46458">
    <property type="entry name" value="Globin-like"/>
    <property type="match status" value="1"/>
</dbReference>
<sequence length="350" mass="39617">MTVNYVPRTEQPAVSSSLLKIWKTRYVARAQNIATDPTNFRKYPLEFVASNIGRKRTLAKLSDKLIRESSHGAAAKTRSLYLQHEYLQFNDTVDLSKFTLQTIPVLLRSYQEQPPVVIYPPGAAPEVSTAVQFGIADISTLANYLGSCFSQFKSQHAASKDWLVQCFLTSQIGLASASILSVLDPVEQAMLTPYFNLLEDYVAIPWWRLCDSANQYDKFSPEHKLVEHMLVRTSEISWAAYRRWTQQFVSYAGARGNLNNLKIRRSSLRDFDMFQVYLWLSVLQGDSGIISKELVVFCAYIFKGIGIPWPMTLAGIRTLVEEISGRLTPEEQSVANRFMNGMINAFQAVV</sequence>
<evidence type="ECO:0008006" key="6">
    <source>
        <dbReference type="Google" id="ProtNLM"/>
    </source>
</evidence>